<dbReference type="Gene3D" id="3.20.20.370">
    <property type="entry name" value="Glycoside hydrolase/deacetylase"/>
    <property type="match status" value="1"/>
</dbReference>
<accession>A0A1L5F918</accession>
<feature type="compositionally biased region" description="Basic and acidic residues" evidence="1">
    <location>
        <begin position="77"/>
        <end position="94"/>
    </location>
</feature>
<name>A0A1L5F918_CLOKL</name>
<dbReference type="PANTHER" id="PTHR10587:SF125">
    <property type="entry name" value="POLYSACCHARIDE DEACETYLASE YHEN-RELATED"/>
    <property type="match status" value="1"/>
</dbReference>
<dbReference type="GO" id="GO:0005975">
    <property type="term" value="P:carbohydrate metabolic process"/>
    <property type="evidence" value="ECO:0007669"/>
    <property type="project" value="InterPro"/>
</dbReference>
<dbReference type="OrthoDB" id="258610at2"/>
<feature type="compositionally biased region" description="Polar residues" evidence="1">
    <location>
        <begin position="100"/>
        <end position="113"/>
    </location>
</feature>
<dbReference type="Pfam" id="PF01522">
    <property type="entry name" value="Polysacc_deac_1"/>
    <property type="match status" value="1"/>
</dbReference>
<protein>
    <submittedName>
        <fullName evidence="3">Polysaccharide deacetylase</fullName>
    </submittedName>
</protein>
<organism evidence="3 4">
    <name type="scientific">Clostridium kluyveri</name>
    <dbReference type="NCBI Taxonomy" id="1534"/>
    <lineage>
        <taxon>Bacteria</taxon>
        <taxon>Bacillati</taxon>
        <taxon>Bacillota</taxon>
        <taxon>Clostridia</taxon>
        <taxon>Eubacteriales</taxon>
        <taxon>Clostridiaceae</taxon>
        <taxon>Clostridium</taxon>
    </lineage>
</organism>
<dbReference type="Proteomes" id="UP000184604">
    <property type="component" value="Chromosome"/>
</dbReference>
<evidence type="ECO:0000256" key="1">
    <source>
        <dbReference type="SAM" id="MobiDB-lite"/>
    </source>
</evidence>
<dbReference type="PROSITE" id="PS51677">
    <property type="entry name" value="NODB"/>
    <property type="match status" value="1"/>
</dbReference>
<feature type="domain" description="NodB homology" evidence="2">
    <location>
        <begin position="140"/>
        <end position="342"/>
    </location>
</feature>
<dbReference type="InterPro" id="IPR050248">
    <property type="entry name" value="Polysacc_deacetylase_ArnD"/>
</dbReference>
<dbReference type="EMBL" id="CP018335">
    <property type="protein sequence ID" value="APM39514.1"/>
    <property type="molecule type" value="Genomic_DNA"/>
</dbReference>
<dbReference type="InterPro" id="IPR002509">
    <property type="entry name" value="NODB_dom"/>
</dbReference>
<dbReference type="SUPFAM" id="SSF88713">
    <property type="entry name" value="Glycoside hydrolase/deacetylase"/>
    <property type="match status" value="1"/>
</dbReference>
<dbReference type="GO" id="GO:0016810">
    <property type="term" value="F:hydrolase activity, acting on carbon-nitrogen (but not peptide) bonds"/>
    <property type="evidence" value="ECO:0007669"/>
    <property type="project" value="InterPro"/>
</dbReference>
<feature type="region of interest" description="Disordered" evidence="1">
    <location>
        <begin position="60"/>
        <end position="113"/>
    </location>
</feature>
<dbReference type="AlphaFoldDB" id="A0A1L5F918"/>
<evidence type="ECO:0000259" key="2">
    <source>
        <dbReference type="PROSITE" id="PS51677"/>
    </source>
</evidence>
<evidence type="ECO:0000313" key="4">
    <source>
        <dbReference type="Proteomes" id="UP000184604"/>
    </source>
</evidence>
<reference evidence="3 4" key="1">
    <citation type="submission" date="2016-12" db="EMBL/GenBank/DDBJ databases">
        <title>Complete genome sequence of Clostridium kluyveri JZZ isolated from the pit mud of a Chinese flavor liquor-making factory.</title>
        <authorList>
            <person name="Wang Y."/>
        </authorList>
    </citation>
    <scope>NUCLEOTIDE SEQUENCE [LARGE SCALE GENOMIC DNA]</scope>
    <source>
        <strain evidence="3 4">JZZ</strain>
    </source>
</reference>
<dbReference type="PANTHER" id="PTHR10587">
    <property type="entry name" value="GLYCOSYL TRANSFERASE-RELATED"/>
    <property type="match status" value="1"/>
</dbReference>
<dbReference type="RefSeq" id="WP_073539135.1">
    <property type="nucleotide sequence ID" value="NZ_CP018335.1"/>
</dbReference>
<evidence type="ECO:0000313" key="3">
    <source>
        <dbReference type="EMBL" id="APM39514.1"/>
    </source>
</evidence>
<proteinExistence type="predicted"/>
<dbReference type="CDD" id="cd10944">
    <property type="entry name" value="CE4_SmPgdA_like"/>
    <property type="match status" value="1"/>
</dbReference>
<sequence length="345" mass="39743">MTKKNRRNKRIKILRNRCLFLLGAIAIFIISYKSYNYFHIHKIKSGKVISTDQLSTNKTYKNGSFKKAGENNSQSNDNKETNIKENTTKNKDNSTNKINLSNNVENDADGNVSSDGKQYAYDAQKVKDILDNNFESDGEKIAFLTFDDGPSTSVTPQILDTLKNYDVKATFFLIGQNIQTNERSKELVKQIFEDGHAIGNHTYSHNMRKLYPGNKLDVDYLMGEVEQTDTDIRNIVGQGFNTRILRLPGGYMSRVYYNDPNLNEFNERLKEKNMYSIDWNAYDFDAEGRWKNSEELLECVKESVGTKEKVVILMHDTYGKEETAKALPQIIEYLRTQGYEFKTIN</sequence>
<gene>
    <name evidence="3" type="ORF">BS101_12565</name>
</gene>
<dbReference type="InterPro" id="IPR011330">
    <property type="entry name" value="Glyco_hydro/deAcase_b/a-brl"/>
</dbReference>